<accession>E9D504</accession>
<dbReference type="VEuPathDB" id="FungiDB:D8B26_005346"/>
<evidence type="ECO:0000313" key="3">
    <source>
        <dbReference type="Proteomes" id="UP000002497"/>
    </source>
</evidence>
<organism evidence="3">
    <name type="scientific">Coccidioides posadasii (strain RMSCC 757 / Silveira)</name>
    <name type="common">Valley fever fungus</name>
    <dbReference type="NCBI Taxonomy" id="443226"/>
    <lineage>
        <taxon>Eukaryota</taxon>
        <taxon>Fungi</taxon>
        <taxon>Dikarya</taxon>
        <taxon>Ascomycota</taxon>
        <taxon>Pezizomycotina</taxon>
        <taxon>Eurotiomycetes</taxon>
        <taxon>Eurotiomycetidae</taxon>
        <taxon>Onygenales</taxon>
        <taxon>Onygenaceae</taxon>
        <taxon>Coccidioides</taxon>
    </lineage>
</organism>
<dbReference type="Proteomes" id="UP000002497">
    <property type="component" value="Unassembled WGS sequence"/>
</dbReference>
<evidence type="ECO:0000256" key="1">
    <source>
        <dbReference type="SAM" id="MobiDB-lite"/>
    </source>
</evidence>
<proteinExistence type="predicted"/>
<feature type="compositionally biased region" description="Basic and acidic residues" evidence="1">
    <location>
        <begin position="49"/>
        <end position="69"/>
    </location>
</feature>
<feature type="compositionally biased region" description="Polar residues" evidence="1">
    <location>
        <begin position="70"/>
        <end position="83"/>
    </location>
</feature>
<dbReference type="HOGENOM" id="CLU_2320185_0_0_1"/>
<evidence type="ECO:0000313" key="2">
    <source>
        <dbReference type="EMBL" id="EFW18586.1"/>
    </source>
</evidence>
<reference evidence="3" key="2">
    <citation type="submission" date="2010-03" db="EMBL/GenBank/DDBJ databases">
        <title>The genome sequence of Coccidioides posadasii strain Silveira.</title>
        <authorList>
            <consortium name="The Broad Institute Genome Sequencing Center for Infectious Disease"/>
            <person name="Neafsey D."/>
            <person name="Orbach M."/>
            <person name="Henn M.R."/>
            <person name="Cole G.T."/>
            <person name="Galgiani J."/>
            <person name="Gardner M.J."/>
            <person name="Kirkland T.N."/>
            <person name="Taylor J.W."/>
            <person name="Young S.K."/>
            <person name="Zeng Q."/>
            <person name="Koehrsen M."/>
            <person name="Alvarado L."/>
            <person name="Berlin A."/>
            <person name="Borenstein D."/>
            <person name="Chapman S.B."/>
            <person name="Chen Z."/>
            <person name="Engels R."/>
            <person name="Freedman E."/>
            <person name="Gellesch M."/>
            <person name="Goldberg J."/>
            <person name="Griggs A."/>
            <person name="Gujja S."/>
            <person name="Heilman E."/>
            <person name="Heiman D."/>
            <person name="Howarth C."/>
            <person name="Jen D."/>
            <person name="Larson L."/>
            <person name="Mehta T."/>
            <person name="Neiman D."/>
            <person name="Park D."/>
            <person name="Pearson M."/>
            <person name="Richards J."/>
            <person name="Roberts A."/>
            <person name="Saif S."/>
            <person name="Shea T."/>
            <person name="Shenoy N."/>
            <person name="Sisk P."/>
            <person name="Stolte C."/>
            <person name="Sykes S."/>
            <person name="Walk T."/>
            <person name="White J."/>
            <person name="Yandava C."/>
            <person name="Haas B."/>
            <person name="Nusbaum C."/>
            <person name="Birren B."/>
        </authorList>
    </citation>
    <scope>NUCLEOTIDE SEQUENCE [LARGE SCALE GENOMIC DNA]</scope>
    <source>
        <strain evidence="3">RMSCC 757 / Silveira</strain>
    </source>
</reference>
<dbReference type="VEuPathDB" id="FungiDB:CPSG_05272"/>
<feature type="region of interest" description="Disordered" evidence="1">
    <location>
        <begin position="49"/>
        <end position="99"/>
    </location>
</feature>
<name>E9D504_COCPS</name>
<protein>
    <submittedName>
        <fullName evidence="2">Predicted protein</fullName>
    </submittedName>
</protein>
<dbReference type="EMBL" id="GL636492">
    <property type="protein sequence ID" value="EFW18586.1"/>
    <property type="molecule type" value="Genomic_DNA"/>
</dbReference>
<keyword evidence="3" id="KW-1185">Reference proteome</keyword>
<dbReference type="AlphaFoldDB" id="E9D504"/>
<sequence length="99" mass="11289">MASGHSKPYYTWEKNYIVELRNQGHSWQAIANLFNEVVDADRHRTEKAIESQWKHIRRRGGDTSGRETGNHSSKPPNEQSTVSGLGISIPSSNRDRRTN</sequence>
<reference evidence="3" key="1">
    <citation type="journal article" date="2010" name="Genome Res.">
        <title>Population genomic sequencing of Coccidioides fungi reveals recent hybridization and transposon control.</title>
        <authorList>
            <person name="Neafsey D.E."/>
            <person name="Barker B.M."/>
            <person name="Sharpton T.J."/>
            <person name="Stajich J.E."/>
            <person name="Park D.J."/>
            <person name="Whiston E."/>
            <person name="Hung C.-Y."/>
            <person name="McMahan C."/>
            <person name="White J."/>
            <person name="Sykes S."/>
            <person name="Heiman D."/>
            <person name="Young S."/>
            <person name="Zeng Q."/>
            <person name="Abouelleil A."/>
            <person name="Aftuck L."/>
            <person name="Bessette D."/>
            <person name="Brown A."/>
            <person name="FitzGerald M."/>
            <person name="Lui A."/>
            <person name="Macdonald J.P."/>
            <person name="Priest M."/>
            <person name="Orbach M.J."/>
            <person name="Galgiani J.N."/>
            <person name="Kirkland T.N."/>
            <person name="Cole G.T."/>
            <person name="Birren B.W."/>
            <person name="Henn M.R."/>
            <person name="Taylor J.W."/>
            <person name="Rounsley S.D."/>
        </authorList>
    </citation>
    <scope>NUCLEOTIDE SEQUENCE [LARGE SCALE GENOMIC DNA]</scope>
    <source>
        <strain evidence="3">RMSCC 757 / Silveira</strain>
    </source>
</reference>
<gene>
    <name evidence="2" type="ORF">CPSG_05272</name>
</gene>